<dbReference type="Gene3D" id="1.10.10.10">
    <property type="entry name" value="Winged helix-like DNA-binding domain superfamily/Winged helix DNA-binding domain"/>
    <property type="match status" value="1"/>
</dbReference>
<dbReference type="GO" id="GO:0031573">
    <property type="term" value="P:mitotic intra-S DNA damage checkpoint signaling"/>
    <property type="evidence" value="ECO:0007669"/>
    <property type="project" value="UniProtKB-ARBA"/>
</dbReference>
<dbReference type="NCBIfam" id="TIGR00614">
    <property type="entry name" value="recQ_fam"/>
    <property type="match status" value="1"/>
</dbReference>
<evidence type="ECO:0000256" key="11">
    <source>
        <dbReference type="ARBA" id="ARBA00034808"/>
    </source>
</evidence>
<dbReference type="InterPro" id="IPR002464">
    <property type="entry name" value="DNA/RNA_helicase_DEAH_CS"/>
</dbReference>
<dbReference type="GO" id="GO:0000729">
    <property type="term" value="P:DNA double-strand break processing"/>
    <property type="evidence" value="ECO:0007669"/>
    <property type="project" value="UniProtKB-ARBA"/>
</dbReference>
<evidence type="ECO:0000256" key="1">
    <source>
        <dbReference type="ARBA" id="ARBA00004123"/>
    </source>
</evidence>
<feature type="region of interest" description="Disordered" evidence="13">
    <location>
        <begin position="616"/>
        <end position="665"/>
    </location>
</feature>
<feature type="domain" description="Helicase C-terminal" evidence="16">
    <location>
        <begin position="1062"/>
        <end position="1203"/>
    </location>
</feature>
<dbReference type="Proteomes" id="UP000799778">
    <property type="component" value="Unassembled WGS sequence"/>
</dbReference>
<feature type="compositionally biased region" description="Low complexity" evidence="13">
    <location>
        <begin position="1639"/>
        <end position="1649"/>
    </location>
</feature>
<dbReference type="Pfam" id="PF00271">
    <property type="entry name" value="Helicase_C"/>
    <property type="match status" value="1"/>
</dbReference>
<feature type="region of interest" description="Disordered" evidence="13">
    <location>
        <begin position="1590"/>
        <end position="1612"/>
    </location>
</feature>
<evidence type="ECO:0000256" key="2">
    <source>
        <dbReference type="ARBA" id="ARBA00005446"/>
    </source>
</evidence>
<evidence type="ECO:0000256" key="4">
    <source>
        <dbReference type="ARBA" id="ARBA00022801"/>
    </source>
</evidence>
<evidence type="ECO:0000259" key="15">
    <source>
        <dbReference type="PROSITE" id="PS51192"/>
    </source>
</evidence>
<dbReference type="InterPro" id="IPR044876">
    <property type="entry name" value="HRDC_dom_sf"/>
</dbReference>
<comment type="similarity">
    <text evidence="2">Belongs to the helicase family. RecQ subfamily.</text>
</comment>
<gene>
    <name evidence="17" type="ORF">BU24DRAFT_491369</name>
</gene>
<dbReference type="SUPFAM" id="SSF47819">
    <property type="entry name" value="HRDC-like"/>
    <property type="match status" value="1"/>
</dbReference>
<dbReference type="GO" id="GO:0009378">
    <property type="term" value="F:four-way junction helicase activity"/>
    <property type="evidence" value="ECO:0007669"/>
    <property type="project" value="TreeGrafter"/>
</dbReference>
<dbReference type="RefSeq" id="XP_033386741.1">
    <property type="nucleotide sequence ID" value="XM_033533789.1"/>
</dbReference>
<organism evidence="17 18">
    <name type="scientific">Aaosphaeria arxii CBS 175.79</name>
    <dbReference type="NCBI Taxonomy" id="1450172"/>
    <lineage>
        <taxon>Eukaryota</taxon>
        <taxon>Fungi</taxon>
        <taxon>Dikarya</taxon>
        <taxon>Ascomycota</taxon>
        <taxon>Pezizomycotina</taxon>
        <taxon>Dothideomycetes</taxon>
        <taxon>Pleosporomycetidae</taxon>
        <taxon>Pleosporales</taxon>
        <taxon>Pleosporales incertae sedis</taxon>
        <taxon>Aaosphaeria</taxon>
    </lineage>
</organism>
<evidence type="ECO:0000259" key="16">
    <source>
        <dbReference type="PROSITE" id="PS51194"/>
    </source>
</evidence>
<dbReference type="PROSITE" id="PS00690">
    <property type="entry name" value="DEAH_ATP_HELICASE"/>
    <property type="match status" value="1"/>
</dbReference>
<dbReference type="InterPro" id="IPR018982">
    <property type="entry name" value="RQC_domain"/>
</dbReference>
<dbReference type="FunFam" id="3.40.50.300:FF:000296">
    <property type="entry name" value="ATP-dependent DNA helicase RecQ"/>
    <property type="match status" value="1"/>
</dbReference>
<keyword evidence="5" id="KW-0347">Helicase</keyword>
<dbReference type="GO" id="GO:0003677">
    <property type="term" value="F:DNA binding"/>
    <property type="evidence" value="ECO:0007669"/>
    <property type="project" value="UniProtKB-KW"/>
</dbReference>
<dbReference type="PANTHER" id="PTHR13710">
    <property type="entry name" value="DNA HELICASE RECQ FAMILY MEMBER"/>
    <property type="match status" value="1"/>
</dbReference>
<evidence type="ECO:0000256" key="12">
    <source>
        <dbReference type="SAM" id="Coils"/>
    </source>
</evidence>
<dbReference type="InterPro" id="IPR004589">
    <property type="entry name" value="DNA_helicase_ATP-dep_RecQ"/>
</dbReference>
<protein>
    <recommendedName>
        <fullName evidence="11">DNA 3'-5' helicase</fullName>
        <ecNumber evidence="11">5.6.2.4</ecNumber>
    </recommendedName>
</protein>
<dbReference type="EC" id="5.6.2.4" evidence="11"/>
<name>A0A6A5XYY8_9PLEO</name>
<evidence type="ECO:0000259" key="14">
    <source>
        <dbReference type="PROSITE" id="PS50967"/>
    </source>
</evidence>
<dbReference type="PROSITE" id="PS50967">
    <property type="entry name" value="HRDC"/>
    <property type="match status" value="1"/>
</dbReference>
<dbReference type="Pfam" id="PF16124">
    <property type="entry name" value="RecQ_Zn_bind"/>
    <property type="match status" value="1"/>
</dbReference>
<feature type="compositionally biased region" description="Polar residues" evidence="13">
    <location>
        <begin position="427"/>
        <end position="439"/>
    </location>
</feature>
<feature type="domain" description="HRDC" evidence="14">
    <location>
        <begin position="1475"/>
        <end position="1558"/>
    </location>
</feature>
<dbReference type="Gene3D" id="3.40.50.300">
    <property type="entry name" value="P-loop containing nucleotide triphosphate hydrolases"/>
    <property type="match status" value="2"/>
</dbReference>
<keyword evidence="6" id="KW-0067">ATP-binding</keyword>
<feature type="compositionally biased region" description="Acidic residues" evidence="13">
    <location>
        <begin position="345"/>
        <end position="365"/>
    </location>
</feature>
<dbReference type="SUPFAM" id="SSF52540">
    <property type="entry name" value="P-loop containing nucleoside triphosphate hydrolases"/>
    <property type="match status" value="2"/>
</dbReference>
<dbReference type="PROSITE" id="PS51194">
    <property type="entry name" value="HELICASE_CTER"/>
    <property type="match status" value="1"/>
</dbReference>
<feature type="compositionally biased region" description="Polar residues" evidence="13">
    <location>
        <begin position="33"/>
        <end position="43"/>
    </location>
</feature>
<dbReference type="GO" id="GO:0005737">
    <property type="term" value="C:cytoplasm"/>
    <property type="evidence" value="ECO:0007669"/>
    <property type="project" value="TreeGrafter"/>
</dbReference>
<keyword evidence="4" id="KW-0378">Hydrolase</keyword>
<dbReference type="OrthoDB" id="10261556at2759"/>
<feature type="compositionally biased region" description="Acidic residues" evidence="13">
    <location>
        <begin position="214"/>
        <end position="226"/>
    </location>
</feature>
<evidence type="ECO:0000256" key="9">
    <source>
        <dbReference type="ARBA" id="ARBA00023242"/>
    </source>
</evidence>
<dbReference type="GeneID" id="54291186"/>
<feature type="compositionally biased region" description="Gly residues" evidence="13">
    <location>
        <begin position="1696"/>
        <end position="1726"/>
    </location>
</feature>
<keyword evidence="12" id="KW-0175">Coiled coil</keyword>
<dbReference type="InterPro" id="IPR032284">
    <property type="entry name" value="RecQ_Zn-bd"/>
</dbReference>
<feature type="compositionally biased region" description="Polar residues" evidence="13">
    <location>
        <begin position="113"/>
        <end position="124"/>
    </location>
</feature>
<dbReference type="GO" id="GO:0043138">
    <property type="term" value="F:3'-5' DNA helicase activity"/>
    <property type="evidence" value="ECO:0007669"/>
    <property type="project" value="UniProtKB-EC"/>
</dbReference>
<feature type="compositionally biased region" description="Low complexity" evidence="13">
    <location>
        <begin position="166"/>
        <end position="178"/>
    </location>
</feature>
<keyword evidence="8" id="KW-0413">Isomerase</keyword>
<dbReference type="InterPro" id="IPR011545">
    <property type="entry name" value="DEAD/DEAH_box_helicase_dom"/>
</dbReference>
<dbReference type="FunFam" id="3.40.50.300:FF:000340">
    <property type="entry name" value="Bloom syndrome, RecQ helicase"/>
    <property type="match status" value="1"/>
</dbReference>
<evidence type="ECO:0000256" key="13">
    <source>
        <dbReference type="SAM" id="MobiDB-lite"/>
    </source>
</evidence>
<evidence type="ECO:0000256" key="7">
    <source>
        <dbReference type="ARBA" id="ARBA00023125"/>
    </source>
</evidence>
<dbReference type="GO" id="GO:0006312">
    <property type="term" value="P:mitotic recombination"/>
    <property type="evidence" value="ECO:0007669"/>
    <property type="project" value="UniProtKB-ARBA"/>
</dbReference>
<feature type="compositionally biased region" description="Basic and acidic residues" evidence="13">
    <location>
        <begin position="653"/>
        <end position="665"/>
    </location>
</feature>
<evidence type="ECO:0000256" key="6">
    <source>
        <dbReference type="ARBA" id="ARBA00022840"/>
    </source>
</evidence>
<feature type="compositionally biased region" description="Polar residues" evidence="13">
    <location>
        <begin position="325"/>
        <end position="335"/>
    </location>
</feature>
<feature type="compositionally biased region" description="Basic residues" evidence="13">
    <location>
        <begin position="1650"/>
        <end position="1663"/>
    </location>
</feature>
<feature type="region of interest" description="Disordered" evidence="13">
    <location>
        <begin position="1629"/>
        <end position="1737"/>
    </location>
</feature>
<dbReference type="EMBL" id="ML978068">
    <property type="protein sequence ID" value="KAF2018402.1"/>
    <property type="molecule type" value="Genomic_DNA"/>
</dbReference>
<evidence type="ECO:0000256" key="5">
    <source>
        <dbReference type="ARBA" id="ARBA00022806"/>
    </source>
</evidence>
<dbReference type="CDD" id="cd17920">
    <property type="entry name" value="DEXHc_RecQ"/>
    <property type="match status" value="1"/>
</dbReference>
<dbReference type="InterPro" id="IPR001650">
    <property type="entry name" value="Helicase_C-like"/>
</dbReference>
<dbReference type="InterPro" id="IPR036388">
    <property type="entry name" value="WH-like_DNA-bd_sf"/>
</dbReference>
<dbReference type="GO" id="GO:0006260">
    <property type="term" value="P:DNA replication"/>
    <property type="evidence" value="ECO:0007669"/>
    <property type="project" value="InterPro"/>
</dbReference>
<dbReference type="GO" id="GO:0016787">
    <property type="term" value="F:hydrolase activity"/>
    <property type="evidence" value="ECO:0007669"/>
    <property type="project" value="UniProtKB-KW"/>
</dbReference>
<dbReference type="Gene3D" id="1.10.150.80">
    <property type="entry name" value="HRDC domain"/>
    <property type="match status" value="1"/>
</dbReference>
<dbReference type="CDD" id="cd18794">
    <property type="entry name" value="SF2_C_RecQ"/>
    <property type="match status" value="1"/>
</dbReference>
<evidence type="ECO:0000256" key="10">
    <source>
        <dbReference type="ARBA" id="ARBA00034617"/>
    </source>
</evidence>
<evidence type="ECO:0000313" key="17">
    <source>
        <dbReference type="EMBL" id="KAF2018402.1"/>
    </source>
</evidence>
<accession>A0A6A5XYY8</accession>
<dbReference type="PANTHER" id="PTHR13710:SF153">
    <property type="entry name" value="RECQ-LIKE DNA HELICASE BLM"/>
    <property type="match status" value="1"/>
</dbReference>
<evidence type="ECO:0000256" key="3">
    <source>
        <dbReference type="ARBA" id="ARBA00022741"/>
    </source>
</evidence>
<sequence length="1737" mass="193358">MPRNNLSEHLKWLLKEKPFVPPASPLAGYDPTATDSFPASQNAPALDSSLPSRHESEQTLVHTVQPPQQPSGSDASTAVTHTHPSDGTPTVDMARLRMTPGAGRPRLVVAAPVSQNTPTASTSKPLRRMVDSNHSTSRRQLHTFTSSSPHNGFGRESSIDIDAIDLTGLTGSSPLSSPAHRGRGRKRKSDEFEQDLQTAKLSGPPQAVRAPSPDEFDSTEFPDIEELMPPPPDDPPPPYSTVVPRREAINDTPLQDETFDDSYMDPVVMDNSDEAYRLGVNNQESNSARKRKPLSRVGSDVIAPPRKIGKQKDNSIEPCRPPALMSTTKNKQASTPAPRRKLPDEILDSEEEDLEDDGCEFEGFEGFDGLESGPVSPIRKPQSSPRKDRVAESPQPSAHSAALPYRSPSKRLETVSPRKPRMGRDTPSIQPQTGPSARTSPRKLGLTPKSNIQSPCSPSSSGLNKEEKKRISEVVEYFLEAESCRLAQLSKSASSQWDRVRTSFHKQVEEFGHPDPDDFAKLNKSRAKKEALEQLATLSNTHADLSAKRAELREKLIDRLNEEFDFVVGRQSNETYTALLHVQAQIYALLEPAGMKAYLNPPSGSSNDVEHIIIESTQGTPVKREPDDDAYQDDNRVPQTQYAKPSRAPKQNQWDRSERIKVSESPRRYIEPTSMIGSPSDRRLDTTKRRLRFEEQDSINKIIETPLRGQAAILEMSEDEAYDLASDFPDDFEVNENLFARNMGSPKHPIDDEEDFCNDDDDEFLEDLANAEDYEFDWKGDKVYPKVYTGHRDTLQETSGNPVRQRKLDTPPRKPQPNDAGMGHPWSNDVRRALLEQFGLRGFRPCQLDAINTTLAGKHCFVLMPTGGGKSLCYQLPAVIRSGKSNGVTIVVSPLLSLMEDQVEACRTRFGMQAALINGQSTKEEKAHIMNGLRESDPQTFIQLLYVTPEMLSKNQRMIDIFRQLHDRGKLARVVIDEAHCVSQWGHDFRPDYKALGEVLSQFQGLPIMALTATATQLVRKDVTANLGIRGCKEFSQSFNRPNLTYEVIAKARGAVASIAELIKSKYAKKSGIVYCLARMTCENVAKQLTALGVKAYHYHAGLDPAQRSDVQRKWQQNKYHVIVATIAFGMGIDKADVRFVVHHSLPKTLEGYYQETGRAGRDGKRSGCYLYYQYGDTKSLKKFIDDSDGSWEQKQRQYEMLRNVVQFCENKSDCRRAQVLGYFSEAFDPQDCNKTCDNCQSSATFVERDLTEYALHAARLVEQVQEHNVTLLQCVDGFRGAKNARLNKLGLKEGLVGYGKDLERGDAERLFQKMIEDGALREKSISTKTKTGTFVNNYLQIGSRSGNYSEKNPLTLNIRCSPSKHRALPKKVARSEYPSTNVSSPIRGPAKRNIRQFAYDEADDDEDDEDFQDIRQIRGKTHGVNKTKRSGFAVEDEDEDEELGNLRTIKKVIKSTKEKKTAGRSLQDRIGELTDFQKTIFEDFVNSARSIAQKIRIEQKLTRQPFTEAALREMGLNLPKNLQELTMIPGVSTKAAQRYGQRFLPMIHNTRRVFGTNLPNSRAHEVVELDDDEDEVLDPNHQNVVDLLTSESEGEQSPVDSDEEDEPVEVSHHFVQAPLDPRVEEYNRHAPQPNRQNSASTSFSSRASPHPHARGRGAKARTSRKDGGKGARRSSGNGSKNYSGVKKSTFRRSASGGGRAYGKSAGGSGSRRPPGAGGAGGGAGASGWSSIMAMPT</sequence>
<keyword evidence="3" id="KW-0547">Nucleotide-binding</keyword>
<feature type="region of interest" description="Disordered" evidence="13">
    <location>
        <begin position="19"/>
        <end position="467"/>
    </location>
</feature>
<dbReference type="GO" id="GO:0005524">
    <property type="term" value="F:ATP binding"/>
    <property type="evidence" value="ECO:0007669"/>
    <property type="project" value="UniProtKB-KW"/>
</dbReference>
<keyword evidence="18" id="KW-1185">Reference proteome</keyword>
<dbReference type="PROSITE" id="PS51192">
    <property type="entry name" value="HELICASE_ATP_BIND_1"/>
    <property type="match status" value="1"/>
</dbReference>
<feature type="coiled-coil region" evidence="12">
    <location>
        <begin position="528"/>
        <end position="555"/>
    </location>
</feature>
<dbReference type="GO" id="GO:0000724">
    <property type="term" value="P:double-strand break repair via homologous recombination"/>
    <property type="evidence" value="ECO:0007669"/>
    <property type="project" value="TreeGrafter"/>
</dbReference>
<feature type="region of interest" description="Disordered" evidence="13">
    <location>
        <begin position="791"/>
        <end position="826"/>
    </location>
</feature>
<dbReference type="Pfam" id="PF00570">
    <property type="entry name" value="HRDC"/>
    <property type="match status" value="1"/>
</dbReference>
<evidence type="ECO:0000256" key="8">
    <source>
        <dbReference type="ARBA" id="ARBA00023235"/>
    </source>
</evidence>
<comment type="catalytic activity">
    <reaction evidence="10">
        <text>Couples ATP hydrolysis with the unwinding of duplex DNA by translocating in the 3'-5' direction.</text>
        <dbReference type="EC" id="5.6.2.4"/>
    </reaction>
</comment>
<comment type="subcellular location">
    <subcellularLocation>
        <location evidence="1">Nucleus</location>
    </subcellularLocation>
</comment>
<proteinExistence type="inferred from homology"/>
<dbReference type="SMART" id="SM00487">
    <property type="entry name" value="DEXDc"/>
    <property type="match status" value="1"/>
</dbReference>
<dbReference type="GO" id="GO:0005634">
    <property type="term" value="C:nucleus"/>
    <property type="evidence" value="ECO:0007669"/>
    <property type="project" value="UniProtKB-SubCell"/>
</dbReference>
<reference evidence="17" key="1">
    <citation type="journal article" date="2020" name="Stud. Mycol.">
        <title>101 Dothideomycetes genomes: a test case for predicting lifestyles and emergence of pathogens.</title>
        <authorList>
            <person name="Haridas S."/>
            <person name="Albert R."/>
            <person name="Binder M."/>
            <person name="Bloem J."/>
            <person name="Labutti K."/>
            <person name="Salamov A."/>
            <person name="Andreopoulos B."/>
            <person name="Baker S."/>
            <person name="Barry K."/>
            <person name="Bills G."/>
            <person name="Bluhm B."/>
            <person name="Cannon C."/>
            <person name="Castanera R."/>
            <person name="Culley D."/>
            <person name="Daum C."/>
            <person name="Ezra D."/>
            <person name="Gonzalez J."/>
            <person name="Henrissat B."/>
            <person name="Kuo A."/>
            <person name="Liang C."/>
            <person name="Lipzen A."/>
            <person name="Lutzoni F."/>
            <person name="Magnuson J."/>
            <person name="Mondo S."/>
            <person name="Nolan M."/>
            <person name="Ohm R."/>
            <person name="Pangilinan J."/>
            <person name="Park H.-J."/>
            <person name="Ramirez L."/>
            <person name="Alfaro M."/>
            <person name="Sun H."/>
            <person name="Tritt A."/>
            <person name="Yoshinaga Y."/>
            <person name="Zwiers L.-H."/>
            <person name="Turgeon B."/>
            <person name="Goodwin S."/>
            <person name="Spatafora J."/>
            <person name="Crous P."/>
            <person name="Grigoriev I."/>
        </authorList>
    </citation>
    <scope>NUCLEOTIDE SEQUENCE</scope>
    <source>
        <strain evidence="17">CBS 175.79</strain>
    </source>
</reference>
<dbReference type="Pfam" id="PF09382">
    <property type="entry name" value="RQC"/>
    <property type="match status" value="1"/>
</dbReference>
<keyword evidence="7" id="KW-0238">DNA-binding</keyword>
<evidence type="ECO:0000313" key="18">
    <source>
        <dbReference type="Proteomes" id="UP000799778"/>
    </source>
</evidence>
<feature type="compositionally biased region" description="Polar residues" evidence="13">
    <location>
        <begin position="58"/>
        <end position="88"/>
    </location>
</feature>
<dbReference type="Pfam" id="PF00270">
    <property type="entry name" value="DEAD"/>
    <property type="match status" value="1"/>
</dbReference>
<feature type="domain" description="Helicase ATP-binding" evidence="15">
    <location>
        <begin position="851"/>
        <end position="1033"/>
    </location>
</feature>
<dbReference type="SMART" id="SM00490">
    <property type="entry name" value="HELICc"/>
    <property type="match status" value="1"/>
</dbReference>
<feature type="compositionally biased region" description="Polar residues" evidence="13">
    <location>
        <begin position="637"/>
        <end position="652"/>
    </location>
</feature>
<feature type="region of interest" description="Disordered" evidence="13">
    <location>
        <begin position="1368"/>
        <end position="1389"/>
    </location>
</feature>
<dbReference type="InterPro" id="IPR027417">
    <property type="entry name" value="P-loop_NTPase"/>
</dbReference>
<dbReference type="InterPro" id="IPR002121">
    <property type="entry name" value="HRDC_dom"/>
</dbReference>
<feature type="compositionally biased region" description="Pro residues" evidence="13">
    <location>
        <begin position="228"/>
        <end position="239"/>
    </location>
</feature>
<keyword evidence="9" id="KW-0539">Nucleus</keyword>
<dbReference type="InterPro" id="IPR010997">
    <property type="entry name" value="HRDC-like_sf"/>
</dbReference>
<dbReference type="SMART" id="SM00956">
    <property type="entry name" value="RQC"/>
    <property type="match status" value="1"/>
</dbReference>
<dbReference type="GO" id="GO:0031422">
    <property type="term" value="C:RecQ family helicase-topoisomerase III complex"/>
    <property type="evidence" value="ECO:0007669"/>
    <property type="project" value="UniProtKB-ARBA"/>
</dbReference>
<dbReference type="InterPro" id="IPR014001">
    <property type="entry name" value="Helicase_ATP-bd"/>
</dbReference>